<dbReference type="EMBL" id="CACSLK010027645">
    <property type="protein sequence ID" value="CAA0826998.1"/>
    <property type="molecule type" value="Genomic_DNA"/>
</dbReference>
<evidence type="ECO:0000256" key="1">
    <source>
        <dbReference type="SAM" id="Phobius"/>
    </source>
</evidence>
<proteinExistence type="predicted"/>
<evidence type="ECO:0000313" key="2">
    <source>
        <dbReference type="EMBL" id="CAA0826998.1"/>
    </source>
</evidence>
<feature type="transmembrane region" description="Helical" evidence="1">
    <location>
        <begin position="20"/>
        <end position="41"/>
    </location>
</feature>
<comment type="caution">
    <text evidence="2">The sequence shown here is derived from an EMBL/GenBank/DDBJ whole genome shotgun (WGS) entry which is preliminary data.</text>
</comment>
<protein>
    <submittedName>
        <fullName evidence="2">Uncharacterized protein</fullName>
    </submittedName>
</protein>
<sequence>MKDTKKRQIASVAPDMHLFGGLVVVLGSVAFTLVNMVCFYCKFSGHFENMEGGGDMARDSTLGEGAAPTAATLEMEDTLVLRSWINWPCRCLVGSLLRDGGINDGGCYGGRTPAWQKGHRRRLLNMKDDSDHGCGGWMVVADGRVQNSMKVC</sequence>
<gene>
    <name evidence="2" type="ORF">SHERM_22695</name>
</gene>
<accession>A0A9N7NAL7</accession>
<keyword evidence="1" id="KW-0472">Membrane</keyword>
<keyword evidence="1" id="KW-0812">Transmembrane</keyword>
<dbReference type="AlphaFoldDB" id="A0A9N7NAL7"/>
<evidence type="ECO:0000313" key="3">
    <source>
        <dbReference type="Proteomes" id="UP001153555"/>
    </source>
</evidence>
<name>A0A9N7NAL7_STRHE</name>
<dbReference type="Proteomes" id="UP001153555">
    <property type="component" value="Unassembled WGS sequence"/>
</dbReference>
<keyword evidence="1" id="KW-1133">Transmembrane helix</keyword>
<organism evidence="2 3">
    <name type="scientific">Striga hermonthica</name>
    <name type="common">Purple witchweed</name>
    <name type="synonym">Buchnera hermonthica</name>
    <dbReference type="NCBI Taxonomy" id="68872"/>
    <lineage>
        <taxon>Eukaryota</taxon>
        <taxon>Viridiplantae</taxon>
        <taxon>Streptophyta</taxon>
        <taxon>Embryophyta</taxon>
        <taxon>Tracheophyta</taxon>
        <taxon>Spermatophyta</taxon>
        <taxon>Magnoliopsida</taxon>
        <taxon>eudicotyledons</taxon>
        <taxon>Gunneridae</taxon>
        <taxon>Pentapetalae</taxon>
        <taxon>asterids</taxon>
        <taxon>lamiids</taxon>
        <taxon>Lamiales</taxon>
        <taxon>Orobanchaceae</taxon>
        <taxon>Buchnereae</taxon>
        <taxon>Striga</taxon>
    </lineage>
</organism>
<reference evidence="2" key="1">
    <citation type="submission" date="2019-12" db="EMBL/GenBank/DDBJ databases">
        <authorList>
            <person name="Scholes J."/>
        </authorList>
    </citation>
    <scope>NUCLEOTIDE SEQUENCE</scope>
</reference>
<keyword evidence="3" id="KW-1185">Reference proteome</keyword>
<feature type="non-terminal residue" evidence="2">
    <location>
        <position position="1"/>
    </location>
</feature>